<dbReference type="Gene3D" id="1.10.1200.10">
    <property type="entry name" value="ACP-like"/>
    <property type="match status" value="1"/>
</dbReference>
<dbReference type="InterPro" id="IPR050091">
    <property type="entry name" value="PKS_NRPS_Biosynth_Enz"/>
</dbReference>
<dbReference type="Proteomes" id="UP000431533">
    <property type="component" value="Unassembled WGS sequence"/>
</dbReference>
<dbReference type="GeneID" id="41988417"/>
<keyword evidence="2" id="KW-0597">Phosphoprotein</keyword>
<dbReference type="PROSITE" id="PS00012">
    <property type="entry name" value="PHOSPHOPANTETHEINE"/>
    <property type="match status" value="1"/>
</dbReference>
<dbReference type="OrthoDB" id="329835at2759"/>
<gene>
    <name evidence="5" type="primary">afoG</name>
    <name evidence="5" type="ORF">LHYA1_G008219</name>
</gene>
<dbReference type="GO" id="GO:0006633">
    <property type="term" value="P:fatty acid biosynthetic process"/>
    <property type="evidence" value="ECO:0007669"/>
    <property type="project" value="TreeGrafter"/>
</dbReference>
<dbReference type="SMART" id="SM00823">
    <property type="entry name" value="PKS_PP"/>
    <property type="match status" value="1"/>
</dbReference>
<evidence type="ECO:0000256" key="2">
    <source>
        <dbReference type="ARBA" id="ARBA00022553"/>
    </source>
</evidence>
<dbReference type="SUPFAM" id="SSF51735">
    <property type="entry name" value="NAD(P)-binding Rossmann-fold domains"/>
    <property type="match status" value="1"/>
</dbReference>
<dbReference type="InterPro" id="IPR013968">
    <property type="entry name" value="PKS_KR"/>
</dbReference>
<feature type="region of interest" description="Disordered" evidence="3">
    <location>
        <begin position="218"/>
        <end position="244"/>
    </location>
</feature>
<dbReference type="PROSITE" id="PS50075">
    <property type="entry name" value="CARRIER"/>
    <property type="match status" value="1"/>
</dbReference>
<dbReference type="EMBL" id="QGMH01000200">
    <property type="protein sequence ID" value="TVY23151.1"/>
    <property type="molecule type" value="Genomic_DNA"/>
</dbReference>
<protein>
    <submittedName>
        <fullName evidence="5">Asperfuranone polyketide synthase</fullName>
    </submittedName>
</protein>
<dbReference type="SUPFAM" id="SSF47336">
    <property type="entry name" value="ACP-like"/>
    <property type="match status" value="1"/>
</dbReference>
<dbReference type="Gene3D" id="3.40.50.720">
    <property type="entry name" value="NAD(P)-binding Rossmann-like Domain"/>
    <property type="match status" value="1"/>
</dbReference>
<dbReference type="InterPro" id="IPR020806">
    <property type="entry name" value="PKS_PP-bd"/>
</dbReference>
<dbReference type="InterPro" id="IPR057326">
    <property type="entry name" value="KR_dom"/>
</dbReference>
<evidence type="ECO:0000313" key="5">
    <source>
        <dbReference type="EMBL" id="TVY23151.1"/>
    </source>
</evidence>
<dbReference type="GO" id="GO:0004312">
    <property type="term" value="F:fatty acid synthase activity"/>
    <property type="evidence" value="ECO:0007669"/>
    <property type="project" value="TreeGrafter"/>
</dbReference>
<feature type="compositionally biased region" description="Polar residues" evidence="3">
    <location>
        <begin position="229"/>
        <end position="244"/>
    </location>
</feature>
<dbReference type="InterPro" id="IPR009081">
    <property type="entry name" value="PP-bd_ACP"/>
</dbReference>
<dbReference type="PANTHER" id="PTHR43775">
    <property type="entry name" value="FATTY ACID SYNTHASE"/>
    <property type="match status" value="1"/>
</dbReference>
<dbReference type="InterPro" id="IPR006162">
    <property type="entry name" value="Ppantetheine_attach_site"/>
</dbReference>
<proteinExistence type="predicted"/>
<evidence type="ECO:0000313" key="6">
    <source>
        <dbReference type="Proteomes" id="UP000431533"/>
    </source>
</evidence>
<dbReference type="RefSeq" id="XP_031001939.1">
    <property type="nucleotide sequence ID" value="XM_031153139.1"/>
</dbReference>
<evidence type="ECO:0000256" key="1">
    <source>
        <dbReference type="ARBA" id="ARBA00022450"/>
    </source>
</evidence>
<keyword evidence="6" id="KW-1185">Reference proteome</keyword>
<keyword evidence="1" id="KW-0596">Phosphopantetheine</keyword>
<dbReference type="Pfam" id="PF08659">
    <property type="entry name" value="KR"/>
    <property type="match status" value="1"/>
</dbReference>
<sequence length="362" mass="39979">MVSRSAALQNDAELYLNRLKAQGCRVILKNCNIANEGEISGVLSECASKFPNIKGVIQAAMVLQDSVFEHMNFQQWQKAVHPKVAGTYNLHRQLGVELDIFVMLSSSTGVVGNTSQANYAAGRTFEDAFARYRASQGLPAVSLDLGMVKSVGYVSETKGVAERLAKLGWRPLGEQEVFHILETAMLHPRRDPRSSQIITGLEALENDDDIVCRREPRFWTPKHQHNQRHNSTTGNRSNDSITLQDGLSNAESSETAVALVTGAVIGKLSAMFMLPDDEIKDSAPLSHYGVDSLVAVELRNWLNTHADCDISIFDVLQSISLKALAGKVVERSKHVVNGKSWGSLNFVGYGIICRCFRYKRIF</sequence>
<organism evidence="5 6">
    <name type="scientific">Lachnellula hyalina</name>
    <dbReference type="NCBI Taxonomy" id="1316788"/>
    <lineage>
        <taxon>Eukaryota</taxon>
        <taxon>Fungi</taxon>
        <taxon>Dikarya</taxon>
        <taxon>Ascomycota</taxon>
        <taxon>Pezizomycotina</taxon>
        <taxon>Leotiomycetes</taxon>
        <taxon>Helotiales</taxon>
        <taxon>Lachnaceae</taxon>
        <taxon>Lachnellula</taxon>
    </lineage>
</organism>
<dbReference type="PANTHER" id="PTHR43775:SF29">
    <property type="entry name" value="ASPERFURANONE POLYKETIDE SYNTHASE AFOG-RELATED"/>
    <property type="match status" value="1"/>
</dbReference>
<dbReference type="InterPro" id="IPR036736">
    <property type="entry name" value="ACP-like_sf"/>
</dbReference>
<feature type="domain" description="Carrier" evidence="4">
    <location>
        <begin position="255"/>
        <end position="332"/>
    </location>
</feature>
<dbReference type="AlphaFoldDB" id="A0A8H8QW17"/>
<comment type="caution">
    <text evidence="5">The sequence shown here is derived from an EMBL/GenBank/DDBJ whole genome shotgun (WGS) entry which is preliminary data.</text>
</comment>
<evidence type="ECO:0000259" key="4">
    <source>
        <dbReference type="PROSITE" id="PS50075"/>
    </source>
</evidence>
<dbReference type="Pfam" id="PF23297">
    <property type="entry name" value="ACP_SdgA_C"/>
    <property type="match status" value="1"/>
</dbReference>
<reference evidence="5 6" key="1">
    <citation type="submission" date="2018-05" db="EMBL/GenBank/DDBJ databases">
        <title>Genome sequencing and assembly of the regulated plant pathogen Lachnellula willkommii and related sister species for the development of diagnostic species identification markers.</title>
        <authorList>
            <person name="Giroux E."/>
            <person name="Bilodeau G."/>
        </authorList>
    </citation>
    <scope>NUCLEOTIDE SEQUENCE [LARGE SCALE GENOMIC DNA]</scope>
    <source>
        <strain evidence="5 6">CBS 185.66</strain>
    </source>
</reference>
<dbReference type="GO" id="GO:0044550">
    <property type="term" value="P:secondary metabolite biosynthetic process"/>
    <property type="evidence" value="ECO:0007669"/>
    <property type="project" value="TreeGrafter"/>
</dbReference>
<accession>A0A8H8QW17</accession>
<dbReference type="InterPro" id="IPR036291">
    <property type="entry name" value="NAD(P)-bd_dom_sf"/>
</dbReference>
<dbReference type="GO" id="GO:0031177">
    <property type="term" value="F:phosphopantetheine binding"/>
    <property type="evidence" value="ECO:0007669"/>
    <property type="project" value="InterPro"/>
</dbReference>
<evidence type="ECO:0000256" key="3">
    <source>
        <dbReference type="SAM" id="MobiDB-lite"/>
    </source>
</evidence>
<dbReference type="SMART" id="SM00822">
    <property type="entry name" value="PKS_KR"/>
    <property type="match status" value="1"/>
</dbReference>
<name>A0A8H8QW17_9HELO</name>